<name>A0A0F9M852_9ZZZZ</name>
<organism evidence="1">
    <name type="scientific">marine sediment metagenome</name>
    <dbReference type="NCBI Taxonomy" id="412755"/>
    <lineage>
        <taxon>unclassified sequences</taxon>
        <taxon>metagenomes</taxon>
        <taxon>ecological metagenomes</taxon>
    </lineage>
</organism>
<dbReference type="EMBL" id="LAZR01005015">
    <property type="protein sequence ID" value="KKN03625.1"/>
    <property type="molecule type" value="Genomic_DNA"/>
</dbReference>
<evidence type="ECO:0000313" key="1">
    <source>
        <dbReference type="EMBL" id="KKN03625.1"/>
    </source>
</evidence>
<sequence>MLYRVRIDLAFLDPDQAQALYDQAAEVIGHALTIKPGEPNEPKGFISLQHCRRDEIPPGPCTETSRQETA</sequence>
<accession>A0A0F9M852</accession>
<protein>
    <submittedName>
        <fullName evidence="1">Uncharacterized protein</fullName>
    </submittedName>
</protein>
<reference evidence="1" key="1">
    <citation type="journal article" date="2015" name="Nature">
        <title>Complex archaea that bridge the gap between prokaryotes and eukaryotes.</title>
        <authorList>
            <person name="Spang A."/>
            <person name="Saw J.H."/>
            <person name="Jorgensen S.L."/>
            <person name="Zaremba-Niedzwiedzka K."/>
            <person name="Martijn J."/>
            <person name="Lind A.E."/>
            <person name="van Eijk R."/>
            <person name="Schleper C."/>
            <person name="Guy L."/>
            <person name="Ettema T.J."/>
        </authorList>
    </citation>
    <scope>NUCLEOTIDE SEQUENCE</scope>
</reference>
<dbReference type="AlphaFoldDB" id="A0A0F9M852"/>
<gene>
    <name evidence="1" type="ORF">LCGC14_1105810</name>
</gene>
<proteinExistence type="predicted"/>
<comment type="caution">
    <text evidence="1">The sequence shown here is derived from an EMBL/GenBank/DDBJ whole genome shotgun (WGS) entry which is preliminary data.</text>
</comment>